<evidence type="ECO:0000313" key="3">
    <source>
        <dbReference type="Proteomes" id="UP000245119"/>
    </source>
</evidence>
<sequence>MKSVSEIRAAVRACTCKTYLSVSDRRAAGDIVPRRCRGLRGIQGLGVPPTDHPKQSATHRGLQAELMRQVERQTLTSQGVISRRRRRQGAGLRRPRAENAGFRTKPGEGHPFRFWQIQQRLQQTAEDEVVIFLPIGFGK</sequence>
<reference evidence="2 3" key="1">
    <citation type="submission" date="2018-04" db="EMBL/GenBank/DDBJ databases">
        <title>The genome of golden apple snail Pomacea canaliculata provides insight into stress tolerance and invasive adaptation.</title>
        <authorList>
            <person name="Liu C."/>
            <person name="Liu B."/>
            <person name="Ren Y."/>
            <person name="Zhang Y."/>
            <person name="Wang H."/>
            <person name="Li S."/>
            <person name="Jiang F."/>
            <person name="Yin L."/>
            <person name="Zhang G."/>
            <person name="Qian W."/>
            <person name="Fan W."/>
        </authorList>
    </citation>
    <scope>NUCLEOTIDE SEQUENCE [LARGE SCALE GENOMIC DNA]</scope>
    <source>
        <strain evidence="2">SZHN2017</strain>
        <tissue evidence="2">Muscle</tissue>
    </source>
</reference>
<proteinExistence type="predicted"/>
<dbReference type="AlphaFoldDB" id="A0A2T7PCC2"/>
<evidence type="ECO:0000313" key="2">
    <source>
        <dbReference type="EMBL" id="PVD31064.1"/>
    </source>
</evidence>
<feature type="region of interest" description="Disordered" evidence="1">
    <location>
        <begin position="78"/>
        <end position="105"/>
    </location>
</feature>
<keyword evidence="3" id="KW-1185">Reference proteome</keyword>
<gene>
    <name evidence="2" type="ORF">C0Q70_10341</name>
</gene>
<evidence type="ECO:0000256" key="1">
    <source>
        <dbReference type="SAM" id="MobiDB-lite"/>
    </source>
</evidence>
<dbReference type="EMBL" id="PZQS01000005">
    <property type="protein sequence ID" value="PVD31064.1"/>
    <property type="molecule type" value="Genomic_DNA"/>
</dbReference>
<dbReference type="Proteomes" id="UP000245119">
    <property type="component" value="Linkage Group LG5"/>
</dbReference>
<accession>A0A2T7PCC2</accession>
<organism evidence="2 3">
    <name type="scientific">Pomacea canaliculata</name>
    <name type="common">Golden apple snail</name>
    <dbReference type="NCBI Taxonomy" id="400727"/>
    <lineage>
        <taxon>Eukaryota</taxon>
        <taxon>Metazoa</taxon>
        <taxon>Spiralia</taxon>
        <taxon>Lophotrochozoa</taxon>
        <taxon>Mollusca</taxon>
        <taxon>Gastropoda</taxon>
        <taxon>Caenogastropoda</taxon>
        <taxon>Architaenioglossa</taxon>
        <taxon>Ampullarioidea</taxon>
        <taxon>Ampullariidae</taxon>
        <taxon>Pomacea</taxon>
    </lineage>
</organism>
<comment type="caution">
    <text evidence="2">The sequence shown here is derived from an EMBL/GenBank/DDBJ whole genome shotgun (WGS) entry which is preliminary data.</text>
</comment>
<name>A0A2T7PCC2_POMCA</name>
<protein>
    <submittedName>
        <fullName evidence="2">Uncharacterized protein</fullName>
    </submittedName>
</protein>